<dbReference type="PANTHER" id="PTHR43968:SF6">
    <property type="entry name" value="GLUTATHIONE S-TRANSFERASE OMEGA"/>
    <property type="match status" value="1"/>
</dbReference>
<dbReference type="GO" id="GO:0045174">
    <property type="term" value="F:glutathione dehydrogenase (ascorbate) activity"/>
    <property type="evidence" value="ECO:0007669"/>
    <property type="project" value="TreeGrafter"/>
</dbReference>
<gene>
    <name evidence="3" type="ORF">g.44966</name>
</gene>
<name>A0A1B6D938_9HEMI</name>
<dbReference type="GO" id="GO:0005737">
    <property type="term" value="C:cytoplasm"/>
    <property type="evidence" value="ECO:0007669"/>
    <property type="project" value="TreeGrafter"/>
</dbReference>
<dbReference type="PANTHER" id="PTHR43968">
    <property type="match status" value="1"/>
</dbReference>
<feature type="domain" description="GST N-terminal" evidence="2">
    <location>
        <begin position="14"/>
        <end position="94"/>
    </location>
</feature>
<organism evidence="3">
    <name type="scientific">Clastoptera arizonana</name>
    <name type="common">Arizona spittle bug</name>
    <dbReference type="NCBI Taxonomy" id="38151"/>
    <lineage>
        <taxon>Eukaryota</taxon>
        <taxon>Metazoa</taxon>
        <taxon>Ecdysozoa</taxon>
        <taxon>Arthropoda</taxon>
        <taxon>Hexapoda</taxon>
        <taxon>Insecta</taxon>
        <taxon>Pterygota</taxon>
        <taxon>Neoptera</taxon>
        <taxon>Paraneoptera</taxon>
        <taxon>Hemiptera</taxon>
        <taxon>Auchenorrhyncha</taxon>
        <taxon>Cercopoidea</taxon>
        <taxon>Clastopteridae</taxon>
        <taxon>Clastoptera</taxon>
    </lineage>
</organism>
<dbReference type="InterPro" id="IPR004045">
    <property type="entry name" value="Glutathione_S-Trfase_N"/>
</dbReference>
<dbReference type="SUPFAM" id="SSF52833">
    <property type="entry name" value="Thioredoxin-like"/>
    <property type="match status" value="1"/>
</dbReference>
<dbReference type="InterPro" id="IPR050983">
    <property type="entry name" value="GST_Omega/HSP26"/>
</dbReference>
<dbReference type="GO" id="GO:0004364">
    <property type="term" value="F:glutathione transferase activity"/>
    <property type="evidence" value="ECO:0007669"/>
    <property type="project" value="TreeGrafter"/>
</dbReference>
<reference evidence="3" key="1">
    <citation type="submission" date="2015-12" db="EMBL/GenBank/DDBJ databases">
        <title>De novo transcriptome assembly of four potential Pierce s Disease insect vectors from Arizona vineyards.</title>
        <authorList>
            <person name="Tassone E.E."/>
        </authorList>
    </citation>
    <scope>NUCLEOTIDE SEQUENCE</scope>
</reference>
<accession>A0A1B6D938</accession>
<dbReference type="AlphaFoldDB" id="A0A1B6D938"/>
<evidence type="ECO:0000256" key="1">
    <source>
        <dbReference type="ARBA" id="ARBA00011067"/>
    </source>
</evidence>
<dbReference type="FunFam" id="3.40.30.10:FF:000123">
    <property type="entry name" value="Glutathione transferase o1"/>
    <property type="match status" value="1"/>
</dbReference>
<dbReference type="Gene3D" id="1.20.1050.10">
    <property type="match status" value="1"/>
</dbReference>
<dbReference type="Gene3D" id="3.40.30.10">
    <property type="entry name" value="Glutaredoxin"/>
    <property type="match status" value="1"/>
</dbReference>
<proteinExistence type="inferred from homology"/>
<dbReference type="PROSITE" id="PS50404">
    <property type="entry name" value="GST_NTER"/>
    <property type="match status" value="1"/>
</dbReference>
<dbReference type="GO" id="GO:0006749">
    <property type="term" value="P:glutathione metabolic process"/>
    <property type="evidence" value="ECO:0007669"/>
    <property type="project" value="TreeGrafter"/>
</dbReference>
<feature type="non-terminal residue" evidence="3">
    <location>
        <position position="1"/>
    </location>
</feature>
<dbReference type="EMBL" id="GEDC01015094">
    <property type="protein sequence ID" value="JAS22204.1"/>
    <property type="molecule type" value="Transcribed_RNA"/>
</dbReference>
<comment type="similarity">
    <text evidence="1">Belongs to the GST superfamily. Omega family.</text>
</comment>
<dbReference type="InterPro" id="IPR036249">
    <property type="entry name" value="Thioredoxin-like_sf"/>
</dbReference>
<evidence type="ECO:0000259" key="2">
    <source>
        <dbReference type="PROSITE" id="PS50404"/>
    </source>
</evidence>
<protein>
    <recommendedName>
        <fullName evidence="2">GST N-terminal domain-containing protein</fullName>
    </recommendedName>
</protein>
<sequence length="119" mass="13961">LASGTSEPPILDKKLIRLYSMRFCPYSHQAHLLLFVKKVPHDVVYINLDDKPEWYVDLIPLAKVPAIYVPEHKLYMMEPFTISHFLDEHYVPVLYSLDHNEKEKEKESIDKFSNVSIGF</sequence>
<evidence type="ECO:0000313" key="3">
    <source>
        <dbReference type="EMBL" id="JAS22204.1"/>
    </source>
</evidence>
<dbReference type="Pfam" id="PF13409">
    <property type="entry name" value="GST_N_2"/>
    <property type="match status" value="1"/>
</dbReference>